<reference evidence="5 6" key="1">
    <citation type="journal article" date="2012" name="J. Bacteriol.">
        <title>Complete Genome Sequence of Burkholderia sp. Strain GG4, a Betaproteobacterium That Reduces 3-Oxo-N-Acylhomoserine Lactones and Produces Different N-Acylhomoserine Lactones.</title>
        <authorList>
            <person name="Hong K.W."/>
            <person name="Koh C.L."/>
            <person name="Sam C.K."/>
            <person name="Yin W.F."/>
            <person name="Chan K.G."/>
        </authorList>
    </citation>
    <scope>NUCLEOTIDE SEQUENCE [LARGE SCALE GENOMIC DNA]</scope>
    <source>
        <strain evidence="5 6">GG4</strain>
    </source>
</reference>
<dbReference type="InterPro" id="IPR011008">
    <property type="entry name" value="Dimeric_a/b-barrel"/>
</dbReference>
<name>A0A9W3PBD0_BURCE</name>
<dbReference type="PANTHER" id="PTHR30154:SF53">
    <property type="entry name" value="HTH-TYPE TRANSCRIPTIONAL REGULATOR LRPC"/>
    <property type="match status" value="1"/>
</dbReference>
<gene>
    <name evidence="5" type="ORF">GEM_4126</name>
</gene>
<dbReference type="CDD" id="cd00090">
    <property type="entry name" value="HTH_ARSR"/>
    <property type="match status" value="1"/>
</dbReference>
<dbReference type="Gene3D" id="1.10.10.10">
    <property type="entry name" value="Winged helix-like DNA-binding domain superfamily/Winged helix DNA-binding domain"/>
    <property type="match status" value="1"/>
</dbReference>
<evidence type="ECO:0000256" key="2">
    <source>
        <dbReference type="ARBA" id="ARBA00023125"/>
    </source>
</evidence>
<dbReference type="Gene3D" id="3.30.70.920">
    <property type="match status" value="1"/>
</dbReference>
<evidence type="ECO:0000313" key="6">
    <source>
        <dbReference type="Proteomes" id="UP000032866"/>
    </source>
</evidence>
<feature type="domain" description="HTH asnC-type" evidence="4">
    <location>
        <begin position="19"/>
        <end position="80"/>
    </location>
</feature>
<dbReference type="GO" id="GO:0005829">
    <property type="term" value="C:cytosol"/>
    <property type="evidence" value="ECO:0007669"/>
    <property type="project" value="TreeGrafter"/>
</dbReference>
<dbReference type="InterPro" id="IPR000485">
    <property type="entry name" value="AsnC-type_HTH_dom"/>
</dbReference>
<dbReference type="KEGG" id="bct:GEM_4126"/>
<dbReference type="Proteomes" id="UP000032866">
    <property type="component" value="Chromosome 2"/>
</dbReference>
<dbReference type="FunFam" id="1.10.10.10:FF:000186">
    <property type="entry name" value="AsnC family transcriptional regulator"/>
    <property type="match status" value="1"/>
</dbReference>
<dbReference type="PROSITE" id="PS50956">
    <property type="entry name" value="HTH_ASNC_2"/>
    <property type="match status" value="1"/>
</dbReference>
<dbReference type="InterPro" id="IPR019887">
    <property type="entry name" value="Tscrpt_reg_AsnC/Lrp_C"/>
</dbReference>
<dbReference type="SUPFAM" id="SSF46785">
    <property type="entry name" value="Winged helix' DNA-binding domain"/>
    <property type="match status" value="1"/>
</dbReference>
<proteinExistence type="predicted"/>
<dbReference type="Pfam" id="PF01037">
    <property type="entry name" value="AsnC_trans_reg"/>
    <property type="match status" value="1"/>
</dbReference>
<evidence type="ECO:0000256" key="3">
    <source>
        <dbReference type="ARBA" id="ARBA00023163"/>
    </source>
</evidence>
<sequence length="171" mass="18833">MKAVFKEKWRLHLKKPTAMDELDWKILALLQANGRVSYTELARQVHLSVPAVTERVKRLESAGVIDGYTARVNPAAAGYPVSALIGITVPQPAKAKFLKLLETIPEVVECHHVTGADSYVMRLVAVSMTHLERLIERINLYGETRTSIVMSTPLPARGLARPSVGIKGIRG</sequence>
<dbReference type="EMBL" id="CP003775">
    <property type="protein sequence ID" value="AFQ50516.1"/>
    <property type="molecule type" value="Genomic_DNA"/>
</dbReference>
<dbReference type="SMART" id="SM00344">
    <property type="entry name" value="HTH_ASNC"/>
    <property type="match status" value="1"/>
</dbReference>
<evidence type="ECO:0000259" key="4">
    <source>
        <dbReference type="PROSITE" id="PS50956"/>
    </source>
</evidence>
<dbReference type="InterPro" id="IPR019888">
    <property type="entry name" value="Tscrpt_reg_AsnC-like"/>
</dbReference>
<dbReference type="AlphaFoldDB" id="A0A9W3PBD0"/>
<dbReference type="GO" id="GO:0043565">
    <property type="term" value="F:sequence-specific DNA binding"/>
    <property type="evidence" value="ECO:0007669"/>
    <property type="project" value="InterPro"/>
</dbReference>
<dbReference type="GO" id="GO:0006355">
    <property type="term" value="P:regulation of DNA-templated transcription"/>
    <property type="evidence" value="ECO:0007669"/>
    <property type="project" value="UniProtKB-ARBA"/>
</dbReference>
<evidence type="ECO:0000256" key="1">
    <source>
        <dbReference type="ARBA" id="ARBA00023015"/>
    </source>
</evidence>
<keyword evidence="2" id="KW-0238">DNA-binding</keyword>
<dbReference type="PANTHER" id="PTHR30154">
    <property type="entry name" value="LEUCINE-RESPONSIVE REGULATORY PROTEIN"/>
    <property type="match status" value="1"/>
</dbReference>
<dbReference type="SUPFAM" id="SSF54909">
    <property type="entry name" value="Dimeric alpha+beta barrel"/>
    <property type="match status" value="1"/>
</dbReference>
<dbReference type="Pfam" id="PF13412">
    <property type="entry name" value="HTH_24"/>
    <property type="match status" value="1"/>
</dbReference>
<protein>
    <submittedName>
        <fullName evidence="5">AsnC family transcriptional regulator</fullName>
    </submittedName>
</protein>
<keyword evidence="1" id="KW-0805">Transcription regulation</keyword>
<evidence type="ECO:0000313" key="5">
    <source>
        <dbReference type="EMBL" id="AFQ50516.1"/>
    </source>
</evidence>
<dbReference type="InterPro" id="IPR011991">
    <property type="entry name" value="ArsR-like_HTH"/>
</dbReference>
<keyword evidence="3" id="KW-0804">Transcription</keyword>
<organism evidence="5 6">
    <name type="scientific">Burkholderia cepacia GG4</name>
    <dbReference type="NCBI Taxonomy" id="1009846"/>
    <lineage>
        <taxon>Bacteria</taxon>
        <taxon>Pseudomonadati</taxon>
        <taxon>Pseudomonadota</taxon>
        <taxon>Betaproteobacteria</taxon>
        <taxon>Burkholderiales</taxon>
        <taxon>Burkholderiaceae</taxon>
        <taxon>Burkholderia</taxon>
        <taxon>Burkholderia cepacia complex</taxon>
    </lineage>
</organism>
<accession>A0A9W3PBD0</accession>
<dbReference type="GO" id="GO:0043200">
    <property type="term" value="P:response to amino acid"/>
    <property type="evidence" value="ECO:0007669"/>
    <property type="project" value="TreeGrafter"/>
</dbReference>
<dbReference type="InterPro" id="IPR036388">
    <property type="entry name" value="WH-like_DNA-bd_sf"/>
</dbReference>
<dbReference type="PRINTS" id="PR00033">
    <property type="entry name" value="HTHASNC"/>
</dbReference>
<dbReference type="InterPro" id="IPR036390">
    <property type="entry name" value="WH_DNA-bd_sf"/>
</dbReference>